<comment type="catalytic activity">
    <reaction evidence="10 11">
        <text>UMP + ATP = UDP + ADP</text>
        <dbReference type="Rhea" id="RHEA:24400"/>
        <dbReference type="ChEBI" id="CHEBI:30616"/>
        <dbReference type="ChEBI" id="CHEBI:57865"/>
        <dbReference type="ChEBI" id="CHEBI:58223"/>
        <dbReference type="ChEBI" id="CHEBI:456216"/>
        <dbReference type="EC" id="2.7.4.22"/>
    </reaction>
</comment>
<dbReference type="PANTHER" id="PTHR42833:SF4">
    <property type="entry name" value="URIDYLATE KINASE PUMPKIN, CHLOROPLASTIC"/>
    <property type="match status" value="1"/>
</dbReference>
<dbReference type="AlphaFoldDB" id="A0A8J2Z2N6"/>
<feature type="binding site" evidence="11">
    <location>
        <position position="168"/>
    </location>
    <ligand>
        <name>ATP</name>
        <dbReference type="ChEBI" id="CHEBI:30616"/>
    </ligand>
</feature>
<dbReference type="SUPFAM" id="SSF53633">
    <property type="entry name" value="Carbamate kinase-like"/>
    <property type="match status" value="1"/>
</dbReference>
<dbReference type="GO" id="GO:0005524">
    <property type="term" value="F:ATP binding"/>
    <property type="evidence" value="ECO:0007669"/>
    <property type="project" value="UniProtKB-KW"/>
</dbReference>
<dbReference type="InterPro" id="IPR001048">
    <property type="entry name" value="Asp/Glu/Uridylate_kinase"/>
</dbReference>
<keyword evidence="14" id="KW-1185">Reference proteome</keyword>
<proteinExistence type="inferred from homology"/>
<comment type="caution">
    <text evidence="11">Lacks conserved residue(s) required for the propagation of feature annotation.</text>
</comment>
<dbReference type="OrthoDB" id="9807458at2"/>
<sequence>MSHLTLKRVLIKLSGESLSTDGFGIQVSAVQGIVNDIKEALSSGVQLAIVIGGGNILRGGRANFQNQIERSTADTMGMLATMINALALSDILTHAGIDNEVLSSRGIDGVLECTNPKRAKCYLNEGKVVIFAGGTGNPFVTTDSTATLRAIEIDADAILKVTTVDGVYDKDPNKHDDAVKFDSLSFNETLKRELAVMDLGSFVQARDFNVPICVFNVNNSGALLRVLQGKREGTWVRD</sequence>
<evidence type="ECO:0000256" key="2">
    <source>
        <dbReference type="ARBA" id="ARBA00004791"/>
    </source>
</evidence>
<evidence type="ECO:0000313" key="13">
    <source>
        <dbReference type="EMBL" id="GGF90628.1"/>
    </source>
</evidence>
<feature type="binding site" evidence="11">
    <location>
        <begin position="135"/>
        <end position="142"/>
    </location>
    <ligand>
        <name>UMP</name>
        <dbReference type="ChEBI" id="CHEBI:57865"/>
    </ligand>
</feature>
<dbReference type="EMBL" id="BMJS01000003">
    <property type="protein sequence ID" value="GGF90628.1"/>
    <property type="molecule type" value="Genomic_DNA"/>
</dbReference>
<feature type="binding site" evidence="11">
    <location>
        <position position="162"/>
    </location>
    <ligand>
        <name>ATP</name>
        <dbReference type="ChEBI" id="CHEBI:30616"/>
    </ligand>
</feature>
<evidence type="ECO:0000256" key="11">
    <source>
        <dbReference type="HAMAP-Rule" id="MF_01220"/>
    </source>
</evidence>
<comment type="activity regulation">
    <text evidence="11">Inhibited by UTP.</text>
</comment>
<keyword evidence="4 11" id="KW-0963">Cytoplasm</keyword>
<keyword evidence="7 11" id="KW-0418">Kinase</keyword>
<dbReference type="GO" id="GO:0044210">
    <property type="term" value="P:'de novo' CTP biosynthetic process"/>
    <property type="evidence" value="ECO:0007669"/>
    <property type="project" value="UniProtKB-UniRule"/>
</dbReference>
<dbReference type="EC" id="2.7.4.22" evidence="11"/>
<evidence type="ECO:0000256" key="8">
    <source>
        <dbReference type="ARBA" id="ARBA00022840"/>
    </source>
</evidence>
<dbReference type="GO" id="GO:0005737">
    <property type="term" value="C:cytoplasm"/>
    <property type="evidence" value="ECO:0007669"/>
    <property type="project" value="UniProtKB-SubCell"/>
</dbReference>
<evidence type="ECO:0000256" key="1">
    <source>
        <dbReference type="ARBA" id="ARBA00004496"/>
    </source>
</evidence>
<dbReference type="InterPro" id="IPR011817">
    <property type="entry name" value="Uridylate_kinase"/>
</dbReference>
<keyword evidence="6 11" id="KW-0547">Nucleotide-binding</keyword>
<dbReference type="Gene3D" id="3.40.1160.10">
    <property type="entry name" value="Acetylglutamate kinase-like"/>
    <property type="match status" value="1"/>
</dbReference>
<keyword evidence="8 11" id="KW-0067">ATP-binding</keyword>
<dbReference type="InterPro" id="IPR015963">
    <property type="entry name" value="Uridylate_kinase_bac"/>
</dbReference>
<feature type="binding site" evidence="11">
    <location>
        <position position="74"/>
    </location>
    <ligand>
        <name>UMP</name>
        <dbReference type="ChEBI" id="CHEBI:57865"/>
    </ligand>
</feature>
<dbReference type="RefSeq" id="WP_117001589.1">
    <property type="nucleotide sequence ID" value="NZ_BMJS01000003.1"/>
</dbReference>
<dbReference type="FunFam" id="3.40.1160.10:FF:000001">
    <property type="entry name" value="Uridylate kinase"/>
    <property type="match status" value="1"/>
</dbReference>
<dbReference type="PIRSF" id="PIRSF005650">
    <property type="entry name" value="Uridylate_kin"/>
    <property type="match status" value="1"/>
</dbReference>
<comment type="subcellular location">
    <subcellularLocation>
        <location evidence="1 11">Cytoplasm</location>
    </subcellularLocation>
</comment>
<dbReference type="UniPathway" id="UPA00159">
    <property type="reaction ID" value="UER00275"/>
</dbReference>
<evidence type="ECO:0000256" key="4">
    <source>
        <dbReference type="ARBA" id="ARBA00022490"/>
    </source>
</evidence>
<evidence type="ECO:0000256" key="9">
    <source>
        <dbReference type="ARBA" id="ARBA00022975"/>
    </source>
</evidence>
<evidence type="ECO:0000256" key="7">
    <source>
        <dbReference type="ARBA" id="ARBA00022777"/>
    </source>
</evidence>
<evidence type="ECO:0000256" key="3">
    <source>
        <dbReference type="ARBA" id="ARBA00007614"/>
    </source>
</evidence>
<dbReference type="GO" id="GO:0033862">
    <property type="term" value="F:UMP kinase activity"/>
    <property type="evidence" value="ECO:0007669"/>
    <property type="project" value="UniProtKB-EC"/>
</dbReference>
<evidence type="ECO:0000259" key="12">
    <source>
        <dbReference type="Pfam" id="PF00696"/>
    </source>
</evidence>
<feature type="binding site" evidence="11">
    <location>
        <position position="58"/>
    </location>
    <ligand>
        <name>ATP</name>
        <dbReference type="ChEBI" id="CHEBI:30616"/>
    </ligand>
</feature>
<dbReference type="CDD" id="cd04254">
    <property type="entry name" value="AAK_UMPK-PyrH-Ec"/>
    <property type="match status" value="1"/>
</dbReference>
<evidence type="ECO:0000256" key="10">
    <source>
        <dbReference type="ARBA" id="ARBA00047767"/>
    </source>
</evidence>
<feature type="binding site" evidence="11">
    <location>
        <position position="171"/>
    </location>
    <ligand>
        <name>ATP</name>
        <dbReference type="ChEBI" id="CHEBI:30616"/>
    </ligand>
</feature>
<keyword evidence="5 11" id="KW-0808">Transferase</keyword>
<dbReference type="Pfam" id="PF00696">
    <property type="entry name" value="AA_kinase"/>
    <property type="match status" value="1"/>
</dbReference>
<reference evidence="13" key="1">
    <citation type="journal article" date="2014" name="Int. J. Syst. Evol. Microbiol.">
        <title>Complete genome sequence of Corynebacterium casei LMG S-19264T (=DSM 44701T), isolated from a smear-ripened cheese.</title>
        <authorList>
            <consortium name="US DOE Joint Genome Institute (JGI-PGF)"/>
            <person name="Walter F."/>
            <person name="Albersmeier A."/>
            <person name="Kalinowski J."/>
            <person name="Ruckert C."/>
        </authorList>
    </citation>
    <scope>NUCLEOTIDE SEQUENCE</scope>
    <source>
        <strain evidence="13">CGMCC 1.15758</strain>
    </source>
</reference>
<evidence type="ECO:0000256" key="5">
    <source>
        <dbReference type="ARBA" id="ARBA00022679"/>
    </source>
</evidence>
<name>A0A8J2Z2N6_9GAMM</name>
<evidence type="ECO:0000256" key="6">
    <source>
        <dbReference type="ARBA" id="ARBA00022741"/>
    </source>
</evidence>
<feature type="binding site" evidence="11">
    <location>
        <position position="54"/>
    </location>
    <ligand>
        <name>ATP</name>
        <dbReference type="ChEBI" id="CHEBI:30616"/>
    </ligand>
</feature>
<dbReference type="NCBIfam" id="TIGR02075">
    <property type="entry name" value="pyrH_bact"/>
    <property type="match status" value="1"/>
</dbReference>
<comment type="pathway">
    <text evidence="2 11">Pyrimidine metabolism; CTP biosynthesis via de novo pathway; UDP from UMP (UMPK route): step 1/1.</text>
</comment>
<dbReference type="InterPro" id="IPR036393">
    <property type="entry name" value="AceGlu_kinase-like_sf"/>
</dbReference>
<feature type="binding site" evidence="11">
    <location>
        <position position="53"/>
    </location>
    <ligand>
        <name>UMP</name>
        <dbReference type="ChEBI" id="CHEBI:57865"/>
    </ligand>
</feature>
<accession>A0A8J2Z2N6</accession>
<feature type="binding site" evidence="11">
    <location>
        <begin position="12"/>
        <end position="15"/>
    </location>
    <ligand>
        <name>ATP</name>
        <dbReference type="ChEBI" id="CHEBI:30616"/>
    </ligand>
</feature>
<protein>
    <recommendedName>
        <fullName evidence="11">Uridylate kinase</fullName>
        <shortName evidence="11">UK</shortName>
        <ecNumber evidence="11">2.7.4.22</ecNumber>
    </recommendedName>
    <alternativeName>
        <fullName evidence="11">Uridine monophosphate kinase</fullName>
        <shortName evidence="11">UMP kinase</shortName>
        <shortName evidence="11">UMPK</shortName>
    </alternativeName>
</protein>
<reference evidence="13" key="2">
    <citation type="submission" date="2020-09" db="EMBL/GenBank/DDBJ databases">
        <authorList>
            <person name="Sun Q."/>
            <person name="Zhou Y."/>
        </authorList>
    </citation>
    <scope>NUCLEOTIDE SEQUENCE</scope>
    <source>
        <strain evidence="13">CGMCC 1.15758</strain>
    </source>
</reference>
<keyword evidence="9 11" id="KW-0665">Pyrimidine biosynthesis</keyword>
<gene>
    <name evidence="11 13" type="primary">pyrH</name>
    <name evidence="13" type="ORF">GCM10010995_04930</name>
</gene>
<evidence type="ECO:0000313" key="14">
    <source>
        <dbReference type="Proteomes" id="UP000636949"/>
    </source>
</evidence>
<comment type="caution">
    <text evidence="13">The sequence shown here is derived from an EMBL/GenBank/DDBJ whole genome shotgun (WGS) entry which is preliminary data.</text>
</comment>
<dbReference type="GO" id="GO:0006225">
    <property type="term" value="P:UDP biosynthetic process"/>
    <property type="evidence" value="ECO:0007669"/>
    <property type="project" value="TreeGrafter"/>
</dbReference>
<dbReference type="HAMAP" id="MF_01220_B">
    <property type="entry name" value="PyrH_B"/>
    <property type="match status" value="1"/>
</dbReference>
<organism evidence="13 14">
    <name type="scientific">Cysteiniphilum litorale</name>
    <dbReference type="NCBI Taxonomy" id="2056700"/>
    <lineage>
        <taxon>Bacteria</taxon>
        <taxon>Pseudomonadati</taxon>
        <taxon>Pseudomonadota</taxon>
        <taxon>Gammaproteobacteria</taxon>
        <taxon>Thiotrichales</taxon>
        <taxon>Fastidiosibacteraceae</taxon>
        <taxon>Cysteiniphilum</taxon>
    </lineage>
</organism>
<dbReference type="PANTHER" id="PTHR42833">
    <property type="entry name" value="URIDYLATE KINASE"/>
    <property type="match status" value="1"/>
</dbReference>
<comment type="similarity">
    <text evidence="3 11">Belongs to the UMP kinase family.</text>
</comment>
<comment type="function">
    <text evidence="11">Catalyzes the reversible phosphorylation of UMP to UDP.</text>
</comment>
<comment type="subunit">
    <text evidence="11">Homohexamer.</text>
</comment>
<feature type="domain" description="Aspartate/glutamate/uridylate kinase" evidence="12">
    <location>
        <begin position="7"/>
        <end position="216"/>
    </location>
</feature>
<dbReference type="Proteomes" id="UP000636949">
    <property type="component" value="Unassembled WGS sequence"/>
</dbReference>